<keyword evidence="6 8" id="KW-1133">Transmembrane helix</keyword>
<comment type="similarity">
    <text evidence="2">Belongs to the major facilitator superfamily. Organophosphate:Pi antiporter (OPA) (TC 2.A.1.4) family.</text>
</comment>
<dbReference type="Pfam" id="PF07690">
    <property type="entry name" value="MFS_1"/>
    <property type="match status" value="1"/>
</dbReference>
<dbReference type="Proteomes" id="UP001515480">
    <property type="component" value="Unassembled WGS sequence"/>
</dbReference>
<feature type="transmembrane region" description="Helical" evidence="8">
    <location>
        <begin position="47"/>
        <end position="63"/>
    </location>
</feature>
<dbReference type="InterPro" id="IPR036259">
    <property type="entry name" value="MFS_trans_sf"/>
</dbReference>
<feature type="transmembrane region" description="Helical" evidence="8">
    <location>
        <begin position="359"/>
        <end position="382"/>
    </location>
</feature>
<protein>
    <recommendedName>
        <fullName evidence="9">Major facilitator superfamily (MFS) profile domain-containing protein</fullName>
    </recommendedName>
</protein>
<evidence type="ECO:0000256" key="6">
    <source>
        <dbReference type="ARBA" id="ARBA00022989"/>
    </source>
</evidence>
<name>A0AB34JPD0_PRYPA</name>
<dbReference type="Gene3D" id="1.20.1250.20">
    <property type="entry name" value="MFS general substrate transporter like domains"/>
    <property type="match status" value="2"/>
</dbReference>
<sequence>MVKPLLLALARPVIDGAARTATTYDPVLLAAKSEPDAYSTGLSSRQLLLFGLTYIAYVSIYFARKPVSVVKSTLEAELGLSRASLGIVDTALLSAYAVGQFMIGTIVSTFGRNVPLVTAYTLCGLATAGFGFSSSVPVMSTLWAICGFFASSVHPLLILYITDLFPASLRASAIGLWQTSQQVGGIAANTAASAVLASKGWRAVFKVSGATVAAFAPVLAAVMFYGSAGASKPPKAKPSVPAPIATKTADSTLSLPGLKSVGAAYTLVKMSRYCLMFWLPYFLSKHVGMDAATAAVMAAVFDVAGVIGSISSGFLCDAVFGGQMILSTLPFIITAAVAFLAWGGVCIAEQVGGKSLRSLHVAAMAVVGFAIASPDGVLGGAASRNLCDYAGRSSEAALAATASGIINGCGSVGAILQGGLTAQLVDVAGWSGLYFTLAVCMVGTAAVLIPAIHVESRAFNKSS</sequence>
<dbReference type="PIRSF" id="PIRSF002808">
    <property type="entry name" value="Hexose_phosphate_transp"/>
    <property type="match status" value="1"/>
</dbReference>
<evidence type="ECO:0000256" key="8">
    <source>
        <dbReference type="SAM" id="Phobius"/>
    </source>
</evidence>
<evidence type="ECO:0000313" key="10">
    <source>
        <dbReference type="EMBL" id="KAL1523725.1"/>
    </source>
</evidence>
<feature type="transmembrane region" description="Helical" evidence="8">
    <location>
        <begin position="114"/>
        <end position="136"/>
    </location>
</feature>
<dbReference type="InterPro" id="IPR011701">
    <property type="entry name" value="MFS"/>
</dbReference>
<evidence type="ECO:0000313" key="11">
    <source>
        <dbReference type="Proteomes" id="UP001515480"/>
    </source>
</evidence>
<accession>A0AB34JPD0</accession>
<evidence type="ECO:0000256" key="4">
    <source>
        <dbReference type="ARBA" id="ARBA00022597"/>
    </source>
</evidence>
<dbReference type="GO" id="GO:0016020">
    <property type="term" value="C:membrane"/>
    <property type="evidence" value="ECO:0007669"/>
    <property type="project" value="UniProtKB-SubCell"/>
</dbReference>
<dbReference type="InterPro" id="IPR020846">
    <property type="entry name" value="MFS_dom"/>
</dbReference>
<evidence type="ECO:0000256" key="2">
    <source>
        <dbReference type="ARBA" id="ARBA00009598"/>
    </source>
</evidence>
<keyword evidence="7 8" id="KW-0472">Membrane</keyword>
<evidence type="ECO:0000256" key="7">
    <source>
        <dbReference type="ARBA" id="ARBA00023136"/>
    </source>
</evidence>
<proteinExistence type="inferred from homology"/>
<feature type="domain" description="Major facilitator superfamily (MFS) profile" evidence="9">
    <location>
        <begin position="49"/>
        <end position="455"/>
    </location>
</feature>
<keyword evidence="3" id="KW-0813">Transport</keyword>
<dbReference type="SUPFAM" id="SSF103473">
    <property type="entry name" value="MFS general substrate transporter"/>
    <property type="match status" value="1"/>
</dbReference>
<gene>
    <name evidence="10" type="ORF">AB1Y20_018655</name>
</gene>
<feature type="transmembrane region" description="Helical" evidence="8">
    <location>
        <begin position="203"/>
        <end position="225"/>
    </location>
</feature>
<feature type="transmembrane region" description="Helical" evidence="8">
    <location>
        <begin position="142"/>
        <end position="161"/>
    </location>
</feature>
<comment type="subcellular location">
    <subcellularLocation>
        <location evidence="1">Membrane</location>
        <topology evidence="1">Multi-pass membrane protein</topology>
    </subcellularLocation>
</comment>
<dbReference type="InterPro" id="IPR000849">
    <property type="entry name" value="Sugar_P_transporter"/>
</dbReference>
<dbReference type="GO" id="GO:0022857">
    <property type="term" value="F:transmembrane transporter activity"/>
    <property type="evidence" value="ECO:0007669"/>
    <property type="project" value="InterPro"/>
</dbReference>
<dbReference type="EMBL" id="JBGBPQ010000005">
    <property type="protein sequence ID" value="KAL1523725.1"/>
    <property type="molecule type" value="Genomic_DNA"/>
</dbReference>
<evidence type="ECO:0000256" key="1">
    <source>
        <dbReference type="ARBA" id="ARBA00004141"/>
    </source>
</evidence>
<keyword evidence="11" id="KW-1185">Reference proteome</keyword>
<dbReference type="PANTHER" id="PTHR43184:SF30">
    <property type="entry name" value="MFS DOMAIN-CONTAINING PROTEIN"/>
    <property type="match status" value="1"/>
</dbReference>
<keyword evidence="4" id="KW-0762">Sugar transport</keyword>
<dbReference type="AlphaFoldDB" id="A0AB34JPD0"/>
<feature type="transmembrane region" description="Helical" evidence="8">
    <location>
        <begin position="433"/>
        <end position="454"/>
    </location>
</feature>
<dbReference type="PROSITE" id="PS50850">
    <property type="entry name" value="MFS"/>
    <property type="match status" value="1"/>
</dbReference>
<comment type="caution">
    <text evidence="10">The sequence shown here is derived from an EMBL/GenBank/DDBJ whole genome shotgun (WGS) entry which is preliminary data.</text>
</comment>
<organism evidence="10 11">
    <name type="scientific">Prymnesium parvum</name>
    <name type="common">Toxic golden alga</name>
    <dbReference type="NCBI Taxonomy" id="97485"/>
    <lineage>
        <taxon>Eukaryota</taxon>
        <taxon>Haptista</taxon>
        <taxon>Haptophyta</taxon>
        <taxon>Prymnesiophyceae</taxon>
        <taxon>Prymnesiales</taxon>
        <taxon>Prymnesiaceae</taxon>
        <taxon>Prymnesium</taxon>
    </lineage>
</organism>
<evidence type="ECO:0000256" key="3">
    <source>
        <dbReference type="ARBA" id="ARBA00022448"/>
    </source>
</evidence>
<feature type="transmembrane region" description="Helical" evidence="8">
    <location>
        <begin position="83"/>
        <end position="107"/>
    </location>
</feature>
<dbReference type="PANTHER" id="PTHR43184">
    <property type="entry name" value="MAJOR FACILITATOR SUPERFAMILY TRANSPORTER 16, ISOFORM B"/>
    <property type="match status" value="1"/>
</dbReference>
<evidence type="ECO:0000259" key="9">
    <source>
        <dbReference type="PROSITE" id="PS50850"/>
    </source>
</evidence>
<reference evidence="10 11" key="1">
    <citation type="journal article" date="2024" name="Science">
        <title>Giant polyketide synthase enzymes in the biosynthesis of giant marine polyether toxins.</title>
        <authorList>
            <person name="Fallon T.R."/>
            <person name="Shende V.V."/>
            <person name="Wierzbicki I.H."/>
            <person name="Pendleton A.L."/>
            <person name="Watervoot N.F."/>
            <person name="Auber R.P."/>
            <person name="Gonzalez D.J."/>
            <person name="Wisecaver J.H."/>
            <person name="Moore B.S."/>
        </authorList>
    </citation>
    <scope>NUCLEOTIDE SEQUENCE [LARGE SCALE GENOMIC DNA]</scope>
    <source>
        <strain evidence="10 11">12B1</strain>
    </source>
</reference>
<evidence type="ECO:0000256" key="5">
    <source>
        <dbReference type="ARBA" id="ARBA00022692"/>
    </source>
</evidence>
<feature type="transmembrane region" description="Helical" evidence="8">
    <location>
        <begin position="295"/>
        <end position="315"/>
    </location>
</feature>
<feature type="transmembrane region" description="Helical" evidence="8">
    <location>
        <begin position="263"/>
        <end position="283"/>
    </location>
</feature>
<feature type="transmembrane region" description="Helical" evidence="8">
    <location>
        <begin position="327"/>
        <end position="347"/>
    </location>
</feature>
<keyword evidence="5 8" id="KW-0812">Transmembrane</keyword>